<dbReference type="PANTHER" id="PTHR34138:SF1">
    <property type="entry name" value="CELL SHAPE-DETERMINING PROTEIN MREC"/>
    <property type="match status" value="1"/>
</dbReference>
<dbReference type="PIRSF" id="PIRSF038471">
    <property type="entry name" value="MreC"/>
    <property type="match status" value="1"/>
</dbReference>
<proteinExistence type="inferred from homology"/>
<keyword evidence="8" id="KW-1185">Reference proteome</keyword>
<dbReference type="InterPro" id="IPR055342">
    <property type="entry name" value="MreC_beta-barrel_core"/>
</dbReference>
<sequence length="263" mass="29163">MMVVDSRTTWLNAPRNVVSVVLSPIQYLASLPSSVSGYFTSALTAEPDVQIAYDNLRNEYFKLKSETLLLRALEEENSDLRALLGASERLREQVTLAELVDVRLDRDNHRISIGRGLRHEAYEGQAVIDDRGVIGQVTEVMPLSSVVVLITDPGHALPVQVERNGLRTVVYGTGSLDRLRVPFLNQNSDIKIGDRLISSGLGGRFPNGYPVAEVSDVEVIQDEKFIRVIATPIAKLDRSNHVLLLSREPVKHSEFGLPVQEVE</sequence>
<evidence type="ECO:0000256" key="4">
    <source>
        <dbReference type="ARBA" id="ARBA00032089"/>
    </source>
</evidence>
<dbReference type="Proteomes" id="UP000614811">
    <property type="component" value="Unassembled WGS sequence"/>
</dbReference>
<name>A0A918RYJ8_9GAMM</name>
<evidence type="ECO:0000313" key="8">
    <source>
        <dbReference type="Proteomes" id="UP000614811"/>
    </source>
</evidence>
<reference evidence="7" key="2">
    <citation type="submission" date="2020-09" db="EMBL/GenBank/DDBJ databases">
        <authorList>
            <person name="Sun Q."/>
            <person name="Kim S."/>
        </authorList>
    </citation>
    <scope>NUCLEOTIDE SEQUENCE</scope>
    <source>
        <strain evidence="7">KCTC 12711</strain>
    </source>
</reference>
<evidence type="ECO:0000256" key="5">
    <source>
        <dbReference type="SAM" id="Coils"/>
    </source>
</evidence>
<dbReference type="Gene3D" id="2.40.10.340">
    <property type="entry name" value="Rod shape-determining protein MreC, domain 1"/>
    <property type="match status" value="1"/>
</dbReference>
<dbReference type="AlphaFoldDB" id="A0A918RYJ8"/>
<evidence type="ECO:0000259" key="6">
    <source>
        <dbReference type="Pfam" id="PF04085"/>
    </source>
</evidence>
<dbReference type="PANTHER" id="PTHR34138">
    <property type="entry name" value="CELL SHAPE-DETERMINING PROTEIN MREC"/>
    <property type="match status" value="1"/>
</dbReference>
<evidence type="ECO:0000313" key="7">
    <source>
        <dbReference type="EMBL" id="GHA16083.1"/>
    </source>
</evidence>
<protein>
    <recommendedName>
        <fullName evidence="2">Cell shape-determining protein MreC</fullName>
    </recommendedName>
    <alternativeName>
        <fullName evidence="4">Cell shape protein MreC</fullName>
    </alternativeName>
</protein>
<evidence type="ECO:0000256" key="2">
    <source>
        <dbReference type="ARBA" id="ARBA00013855"/>
    </source>
</evidence>
<reference evidence="7" key="1">
    <citation type="journal article" date="2014" name="Int. J. Syst. Evol. Microbiol.">
        <title>Complete genome sequence of Corynebacterium casei LMG S-19264T (=DSM 44701T), isolated from a smear-ripened cheese.</title>
        <authorList>
            <consortium name="US DOE Joint Genome Institute (JGI-PGF)"/>
            <person name="Walter F."/>
            <person name="Albersmeier A."/>
            <person name="Kalinowski J."/>
            <person name="Ruckert C."/>
        </authorList>
    </citation>
    <scope>NUCLEOTIDE SEQUENCE</scope>
    <source>
        <strain evidence="7">KCTC 12711</strain>
    </source>
</reference>
<dbReference type="GO" id="GO:0005886">
    <property type="term" value="C:plasma membrane"/>
    <property type="evidence" value="ECO:0007669"/>
    <property type="project" value="TreeGrafter"/>
</dbReference>
<evidence type="ECO:0000256" key="1">
    <source>
        <dbReference type="ARBA" id="ARBA00009369"/>
    </source>
</evidence>
<comment type="similarity">
    <text evidence="1">Belongs to the MreC family.</text>
</comment>
<dbReference type="InterPro" id="IPR042177">
    <property type="entry name" value="Cell/Rod_1"/>
</dbReference>
<dbReference type="NCBIfam" id="TIGR00219">
    <property type="entry name" value="mreC"/>
    <property type="match status" value="1"/>
</dbReference>
<evidence type="ECO:0000256" key="3">
    <source>
        <dbReference type="ARBA" id="ARBA00022960"/>
    </source>
</evidence>
<dbReference type="EMBL" id="BMXA01000005">
    <property type="protein sequence ID" value="GHA16083.1"/>
    <property type="molecule type" value="Genomic_DNA"/>
</dbReference>
<dbReference type="InterPro" id="IPR042175">
    <property type="entry name" value="Cell/Rod_MreC_2"/>
</dbReference>
<comment type="caution">
    <text evidence="7">The sequence shown here is derived from an EMBL/GenBank/DDBJ whole genome shotgun (WGS) entry which is preliminary data.</text>
</comment>
<gene>
    <name evidence="7" type="primary">mreC</name>
    <name evidence="7" type="ORF">GCM10008090_27340</name>
</gene>
<keyword evidence="3" id="KW-0133">Cell shape</keyword>
<feature type="domain" description="Rod shape-determining protein MreC beta-barrel core" evidence="6">
    <location>
        <begin position="103"/>
        <end position="245"/>
    </location>
</feature>
<dbReference type="Pfam" id="PF04085">
    <property type="entry name" value="MreC"/>
    <property type="match status" value="1"/>
</dbReference>
<organism evidence="7 8">
    <name type="scientific">Arenicella chitinivorans</name>
    <dbReference type="NCBI Taxonomy" id="1329800"/>
    <lineage>
        <taxon>Bacteria</taxon>
        <taxon>Pseudomonadati</taxon>
        <taxon>Pseudomonadota</taxon>
        <taxon>Gammaproteobacteria</taxon>
        <taxon>Arenicellales</taxon>
        <taxon>Arenicellaceae</taxon>
        <taxon>Arenicella</taxon>
    </lineage>
</organism>
<dbReference type="GO" id="GO:0008360">
    <property type="term" value="P:regulation of cell shape"/>
    <property type="evidence" value="ECO:0007669"/>
    <property type="project" value="UniProtKB-KW"/>
</dbReference>
<keyword evidence="5" id="KW-0175">Coiled coil</keyword>
<dbReference type="Gene3D" id="2.40.10.350">
    <property type="entry name" value="Rod shape-determining protein MreC, domain 2"/>
    <property type="match status" value="1"/>
</dbReference>
<dbReference type="InterPro" id="IPR007221">
    <property type="entry name" value="MreC"/>
</dbReference>
<feature type="coiled-coil region" evidence="5">
    <location>
        <begin position="63"/>
        <end position="93"/>
    </location>
</feature>
<accession>A0A918RYJ8</accession>